<dbReference type="OrthoDB" id="7061174at2"/>
<dbReference type="SUPFAM" id="SSF161266">
    <property type="entry name" value="Gam-like"/>
    <property type="match status" value="1"/>
</dbReference>
<comment type="caution">
    <text evidence="1">The sequence shown here is derived from an EMBL/GenBank/DDBJ whole genome shotgun (WGS) entry which is preliminary data.</text>
</comment>
<dbReference type="EMBL" id="JQSG02000001">
    <property type="protein sequence ID" value="OBS10812.1"/>
    <property type="molecule type" value="Genomic_DNA"/>
</dbReference>
<evidence type="ECO:0000313" key="2">
    <source>
        <dbReference type="Proteomes" id="UP000029273"/>
    </source>
</evidence>
<dbReference type="Proteomes" id="UP000029273">
    <property type="component" value="Unassembled WGS sequence"/>
</dbReference>
<organism evidence="1 2">
    <name type="scientific">Acidihalobacter prosperus</name>
    <dbReference type="NCBI Taxonomy" id="160660"/>
    <lineage>
        <taxon>Bacteria</taxon>
        <taxon>Pseudomonadati</taxon>
        <taxon>Pseudomonadota</taxon>
        <taxon>Gammaproteobacteria</taxon>
        <taxon>Chromatiales</taxon>
        <taxon>Ectothiorhodospiraceae</taxon>
        <taxon>Acidihalobacter</taxon>
    </lineage>
</organism>
<reference evidence="1 2" key="1">
    <citation type="journal article" date="2014" name="Genome Announc.">
        <title>Draft Genome Sequence of the Iron-Oxidizing, Acidophilic, and Halotolerant 'Thiobacillus prosperus' Type Strain DSM 5130.</title>
        <authorList>
            <person name="Ossandon F.J."/>
            <person name="Cardenas J.P."/>
            <person name="Corbett M."/>
            <person name="Quatrini R."/>
            <person name="Holmes D.S."/>
            <person name="Watkin E."/>
        </authorList>
    </citation>
    <scope>NUCLEOTIDE SEQUENCE [LARGE SCALE GENOMIC DNA]</scope>
    <source>
        <strain evidence="1 2">DSM 5130</strain>
    </source>
</reference>
<dbReference type="GO" id="GO:0042262">
    <property type="term" value="P:DNA protection"/>
    <property type="evidence" value="ECO:0007669"/>
    <property type="project" value="InterPro"/>
</dbReference>
<proteinExistence type="predicted"/>
<sequence length="182" mass="20594">MQTDQQPNDMQQLELLAEDVRNARNALGEVVTDLESRISEIRRTFLAPMRERVCALNDAQDALRAAVKQSSADLWKRRRTRTAHGIRFGWMKGKGKITWTDEAKVIERIKQEFCDQADTYVRSKESVVKDAIQQLDAKRLKKLGITVTDGSEEVVIKDTAGELDKLIDMLMGDAMADEQEGA</sequence>
<dbReference type="GO" id="GO:0003690">
    <property type="term" value="F:double-stranded DNA binding"/>
    <property type="evidence" value="ECO:0007669"/>
    <property type="project" value="InterPro"/>
</dbReference>
<gene>
    <name evidence="1" type="ORF">Thpro_020528</name>
</gene>
<evidence type="ECO:0008006" key="3">
    <source>
        <dbReference type="Google" id="ProtNLM"/>
    </source>
</evidence>
<keyword evidence="2" id="KW-1185">Reference proteome</keyword>
<protein>
    <recommendedName>
        <fullName evidence="3">Host-nuclease inhibitor protein Gam</fullName>
    </recommendedName>
</protein>
<name>A0A1A6C8B7_9GAMM</name>
<accession>A0A1A6C8B7</accession>
<evidence type="ECO:0000313" key="1">
    <source>
        <dbReference type="EMBL" id="OBS10812.1"/>
    </source>
</evidence>
<dbReference type="AlphaFoldDB" id="A0A1A6C8B7"/>
<dbReference type="InterPro" id="IPR009951">
    <property type="entry name" value="Host-nuc_inhib_Gam"/>
</dbReference>
<dbReference type="Pfam" id="PF07352">
    <property type="entry name" value="Phage_Mu_Gam"/>
    <property type="match status" value="1"/>
</dbReference>
<dbReference type="RefSeq" id="WP_038086476.1">
    <property type="nucleotide sequence ID" value="NZ_JQSG02000001.1"/>
</dbReference>